<dbReference type="PANTHER" id="PTHR10159:SF519">
    <property type="entry name" value="DUAL SPECIFICITY PROTEIN PHOSPHATASE MPK3"/>
    <property type="match status" value="1"/>
</dbReference>
<dbReference type="PROSITE" id="PS50056">
    <property type="entry name" value="TYR_PHOSPHATASE_2"/>
    <property type="match status" value="1"/>
</dbReference>
<gene>
    <name evidence="8" type="ORF">SMN809_LOCUS83492</name>
</gene>
<protein>
    <recommendedName>
        <fullName evidence="2">protein-tyrosine-phosphatase</fullName>
        <ecNumber evidence="2">3.1.3.48</ecNumber>
    </recommendedName>
</protein>
<keyword evidence="3" id="KW-0378">Hydrolase</keyword>
<dbReference type="GO" id="GO:0004725">
    <property type="term" value="F:protein tyrosine phosphatase activity"/>
    <property type="evidence" value="ECO:0007669"/>
    <property type="project" value="UniProtKB-EC"/>
</dbReference>
<dbReference type="EMBL" id="CAJOBI010355733">
    <property type="protein sequence ID" value="CAF5223781.1"/>
    <property type="molecule type" value="Genomic_DNA"/>
</dbReference>
<dbReference type="Gene3D" id="3.90.190.10">
    <property type="entry name" value="Protein tyrosine phosphatase superfamily"/>
    <property type="match status" value="1"/>
</dbReference>
<organism evidence="8 9">
    <name type="scientific">Rotaria magnacalcarata</name>
    <dbReference type="NCBI Taxonomy" id="392030"/>
    <lineage>
        <taxon>Eukaryota</taxon>
        <taxon>Metazoa</taxon>
        <taxon>Spiralia</taxon>
        <taxon>Gnathifera</taxon>
        <taxon>Rotifera</taxon>
        <taxon>Eurotatoria</taxon>
        <taxon>Bdelloidea</taxon>
        <taxon>Philodinida</taxon>
        <taxon>Philodinidae</taxon>
        <taxon>Rotaria</taxon>
    </lineage>
</organism>
<dbReference type="InterPro" id="IPR000387">
    <property type="entry name" value="Tyr_Pase_dom"/>
</dbReference>
<feature type="non-terminal residue" evidence="8">
    <location>
        <position position="1"/>
    </location>
</feature>
<dbReference type="PROSITE" id="PS50054">
    <property type="entry name" value="TYR_PHOSPHATASE_DUAL"/>
    <property type="match status" value="1"/>
</dbReference>
<dbReference type="GO" id="GO:0005737">
    <property type="term" value="C:cytoplasm"/>
    <property type="evidence" value="ECO:0007669"/>
    <property type="project" value="TreeGrafter"/>
</dbReference>
<accession>A0A8S3JVL6</accession>
<evidence type="ECO:0000259" key="7">
    <source>
        <dbReference type="PROSITE" id="PS50056"/>
    </source>
</evidence>
<feature type="compositionally biased region" description="Low complexity" evidence="5">
    <location>
        <begin position="106"/>
        <end position="118"/>
    </location>
</feature>
<evidence type="ECO:0000256" key="4">
    <source>
        <dbReference type="ARBA" id="ARBA00022912"/>
    </source>
</evidence>
<dbReference type="Proteomes" id="UP000676336">
    <property type="component" value="Unassembled WGS sequence"/>
</dbReference>
<feature type="region of interest" description="Disordered" evidence="5">
    <location>
        <begin position="92"/>
        <end position="131"/>
    </location>
</feature>
<dbReference type="Pfam" id="PF00782">
    <property type="entry name" value="DSPc"/>
    <property type="match status" value="1"/>
</dbReference>
<evidence type="ECO:0000256" key="1">
    <source>
        <dbReference type="ARBA" id="ARBA00008601"/>
    </source>
</evidence>
<dbReference type="EC" id="3.1.3.48" evidence="2"/>
<dbReference type="InterPro" id="IPR000340">
    <property type="entry name" value="Dual-sp_phosphatase_cat-dom"/>
</dbReference>
<evidence type="ECO:0000313" key="9">
    <source>
        <dbReference type="Proteomes" id="UP000676336"/>
    </source>
</evidence>
<dbReference type="InterPro" id="IPR020422">
    <property type="entry name" value="TYR_PHOSPHATASE_DUAL_dom"/>
</dbReference>
<feature type="domain" description="Tyrosine-protein phosphatase" evidence="6">
    <location>
        <begin position="1"/>
        <end position="88"/>
    </location>
</feature>
<dbReference type="CDD" id="cd14498">
    <property type="entry name" value="DSP"/>
    <property type="match status" value="1"/>
</dbReference>
<reference evidence="8" key="1">
    <citation type="submission" date="2021-02" db="EMBL/GenBank/DDBJ databases">
        <authorList>
            <person name="Nowell W R."/>
        </authorList>
    </citation>
    <scope>NUCLEOTIDE SEQUENCE</scope>
</reference>
<comment type="similarity">
    <text evidence="1">Belongs to the protein-tyrosine phosphatase family. Non-receptor class dual specificity subfamily.</text>
</comment>
<evidence type="ECO:0000256" key="2">
    <source>
        <dbReference type="ARBA" id="ARBA00013064"/>
    </source>
</evidence>
<dbReference type="SUPFAM" id="SSF52799">
    <property type="entry name" value="(Phosphotyrosine protein) phosphatases II"/>
    <property type="match status" value="1"/>
</dbReference>
<keyword evidence="4" id="KW-0904">Protein phosphatase</keyword>
<dbReference type="AlphaFoldDB" id="A0A8S3JVL6"/>
<evidence type="ECO:0000256" key="3">
    <source>
        <dbReference type="ARBA" id="ARBA00022801"/>
    </source>
</evidence>
<evidence type="ECO:0000313" key="8">
    <source>
        <dbReference type="EMBL" id="CAF5223781.1"/>
    </source>
</evidence>
<evidence type="ECO:0000259" key="6">
    <source>
        <dbReference type="PROSITE" id="PS50054"/>
    </source>
</evidence>
<dbReference type="GO" id="GO:0043409">
    <property type="term" value="P:negative regulation of MAPK cascade"/>
    <property type="evidence" value="ECO:0007669"/>
    <property type="project" value="TreeGrafter"/>
</dbReference>
<dbReference type="InterPro" id="IPR029021">
    <property type="entry name" value="Prot-tyrosine_phosphatase-like"/>
</dbReference>
<name>A0A8S3JVL6_9BILA</name>
<sequence length="141" mass="15867">SPSQNIRKHFDEFIDFIDNALRLKTNKVLVHCSAGISRSPTLVLAYMMKKNRWTLEEAFDKMRKLRKIVDPNVSFIIQLREWEKHIITTSATTSTSDMNDDNSGINTNSSSTRSASNTYCGSTSKSKTDTKPCSDSVIIVS</sequence>
<comment type="caution">
    <text evidence="8">The sequence shown here is derived from an EMBL/GenBank/DDBJ whole genome shotgun (WGS) entry which is preliminary data.</text>
</comment>
<dbReference type="PANTHER" id="PTHR10159">
    <property type="entry name" value="DUAL SPECIFICITY PROTEIN PHOSPHATASE"/>
    <property type="match status" value="1"/>
</dbReference>
<dbReference type="InterPro" id="IPR016130">
    <property type="entry name" value="Tyr_Pase_AS"/>
</dbReference>
<feature type="domain" description="Tyrosine specific protein phosphatases" evidence="7">
    <location>
        <begin position="11"/>
        <end position="66"/>
    </location>
</feature>
<evidence type="ECO:0000256" key="5">
    <source>
        <dbReference type="SAM" id="MobiDB-lite"/>
    </source>
</evidence>
<dbReference type="SMART" id="SM00195">
    <property type="entry name" value="DSPc"/>
    <property type="match status" value="1"/>
</dbReference>
<dbReference type="PROSITE" id="PS00383">
    <property type="entry name" value="TYR_PHOSPHATASE_1"/>
    <property type="match status" value="1"/>
</dbReference>
<proteinExistence type="inferred from homology"/>